<keyword evidence="2 8" id="KW-0723">Serine/threonine-protein kinase</keyword>
<evidence type="ECO:0000256" key="8">
    <source>
        <dbReference type="RuleBase" id="RU000304"/>
    </source>
</evidence>
<dbReference type="InterPro" id="IPR045269">
    <property type="entry name" value="Atg1-like"/>
</dbReference>
<dbReference type="InterPro" id="IPR001245">
    <property type="entry name" value="Ser-Thr/Tyr_kinase_cat_dom"/>
</dbReference>
<dbReference type="Proteomes" id="UP000740883">
    <property type="component" value="Unassembled WGS sequence"/>
</dbReference>
<gene>
    <name evidence="10" type="primary">STK36</name>
    <name evidence="10" type="ORF">NGRA_2076</name>
</gene>
<name>A0A9P6GXT5_9MICR</name>
<proteinExistence type="inferred from homology"/>
<dbReference type="PROSITE" id="PS00108">
    <property type="entry name" value="PROTEIN_KINASE_ST"/>
    <property type="match status" value="1"/>
</dbReference>
<keyword evidence="5 10" id="KW-0418">Kinase</keyword>
<dbReference type="Pfam" id="PF00069">
    <property type="entry name" value="Pkinase"/>
    <property type="match status" value="1"/>
</dbReference>
<dbReference type="EMBL" id="SBJO01000182">
    <property type="protein sequence ID" value="KAF9762362.1"/>
    <property type="molecule type" value="Genomic_DNA"/>
</dbReference>
<comment type="similarity">
    <text evidence="8">Belongs to the protein kinase superfamily.</text>
</comment>
<protein>
    <recommendedName>
        <fullName evidence="1">non-specific serine/threonine protein kinase</fullName>
        <ecNumber evidence="1">2.7.11.1</ecNumber>
    </recommendedName>
</protein>
<dbReference type="GO" id="GO:0005776">
    <property type="term" value="C:autophagosome"/>
    <property type="evidence" value="ECO:0007669"/>
    <property type="project" value="TreeGrafter"/>
</dbReference>
<dbReference type="Gene3D" id="1.10.510.10">
    <property type="entry name" value="Transferase(Phosphotransferase) domain 1"/>
    <property type="match status" value="1"/>
</dbReference>
<dbReference type="PROSITE" id="PS00107">
    <property type="entry name" value="PROTEIN_KINASE_ATP"/>
    <property type="match status" value="1"/>
</dbReference>
<dbReference type="SUPFAM" id="SSF56112">
    <property type="entry name" value="Protein kinase-like (PK-like)"/>
    <property type="match status" value="1"/>
</dbReference>
<dbReference type="GO" id="GO:0005829">
    <property type="term" value="C:cytosol"/>
    <property type="evidence" value="ECO:0007669"/>
    <property type="project" value="TreeGrafter"/>
</dbReference>
<dbReference type="PRINTS" id="PR00109">
    <property type="entry name" value="TYRKINASE"/>
</dbReference>
<dbReference type="InterPro" id="IPR017441">
    <property type="entry name" value="Protein_kinase_ATP_BS"/>
</dbReference>
<keyword evidence="3" id="KW-0808">Transferase</keyword>
<evidence type="ECO:0000256" key="4">
    <source>
        <dbReference type="ARBA" id="ARBA00022741"/>
    </source>
</evidence>
<dbReference type="AlphaFoldDB" id="A0A9P6GXT5"/>
<feature type="domain" description="Protein kinase" evidence="9">
    <location>
        <begin position="4"/>
        <end position="261"/>
    </location>
</feature>
<dbReference type="EC" id="2.7.11.1" evidence="1"/>
<evidence type="ECO:0000256" key="2">
    <source>
        <dbReference type="ARBA" id="ARBA00022527"/>
    </source>
</evidence>
<reference evidence="10 11" key="1">
    <citation type="journal article" date="2020" name="Genome Biol. Evol.">
        <title>Comparative genomics of strictly vertically transmitted, feminizing microsporidia endosymbionts of amphipod crustaceans.</title>
        <authorList>
            <person name="Cormier A."/>
            <person name="Chebbi M.A."/>
            <person name="Giraud I."/>
            <person name="Wattier R."/>
            <person name="Teixeira M."/>
            <person name="Gilbert C."/>
            <person name="Rigaud T."/>
            <person name="Cordaux R."/>
        </authorList>
    </citation>
    <scope>NUCLEOTIDE SEQUENCE [LARGE SCALE GENOMIC DNA]</scope>
    <source>
        <strain evidence="10 11">Ou3-Ou53</strain>
    </source>
</reference>
<evidence type="ECO:0000256" key="3">
    <source>
        <dbReference type="ARBA" id="ARBA00022679"/>
    </source>
</evidence>
<sequence length="300" mass="34975">MEKYRFVEKLGRGTHGTVYLLETNDKSRCRVVCKSIVEKHLKHAQKEVSILKEMNHKRIVKLVEHIQIKGSSFLILEFANHGTLDTVIKFFVQKNRKSTTFLLWSVLSQVAEALEYLHKKKIIHRDIKPSNILINQIPSKGEEILEFKVCDFSLATELDQEDETVESSIIGTPFYMAPEIIQKKKYNNTVDVWSLGVTLYELATLNRPFKGENRAQLFSAILNDDVQRRTIDDKHIESMIYKCLSKENRISSTWLADQDKIKLHLIQLECKTKDSQIDYLERKVKILENHVKWNSSSQKK</sequence>
<dbReference type="GO" id="GO:0000407">
    <property type="term" value="C:phagophore assembly site"/>
    <property type="evidence" value="ECO:0007669"/>
    <property type="project" value="TreeGrafter"/>
</dbReference>
<evidence type="ECO:0000313" key="10">
    <source>
        <dbReference type="EMBL" id="KAF9762362.1"/>
    </source>
</evidence>
<dbReference type="InterPro" id="IPR011009">
    <property type="entry name" value="Kinase-like_dom_sf"/>
</dbReference>
<evidence type="ECO:0000256" key="5">
    <source>
        <dbReference type="ARBA" id="ARBA00022777"/>
    </source>
</evidence>
<dbReference type="OrthoDB" id="248923at2759"/>
<keyword evidence="4 7" id="KW-0547">Nucleotide-binding</keyword>
<keyword evidence="11" id="KW-1185">Reference proteome</keyword>
<evidence type="ECO:0000256" key="1">
    <source>
        <dbReference type="ARBA" id="ARBA00012513"/>
    </source>
</evidence>
<feature type="binding site" evidence="7">
    <location>
        <position position="34"/>
    </location>
    <ligand>
        <name>ATP</name>
        <dbReference type="ChEBI" id="CHEBI:30616"/>
    </ligand>
</feature>
<dbReference type="PROSITE" id="PS50011">
    <property type="entry name" value="PROTEIN_KINASE_DOM"/>
    <property type="match status" value="1"/>
</dbReference>
<dbReference type="GO" id="GO:0016020">
    <property type="term" value="C:membrane"/>
    <property type="evidence" value="ECO:0007669"/>
    <property type="project" value="TreeGrafter"/>
</dbReference>
<dbReference type="GO" id="GO:0010506">
    <property type="term" value="P:regulation of autophagy"/>
    <property type="evidence" value="ECO:0007669"/>
    <property type="project" value="InterPro"/>
</dbReference>
<evidence type="ECO:0000259" key="9">
    <source>
        <dbReference type="PROSITE" id="PS50011"/>
    </source>
</evidence>
<dbReference type="PANTHER" id="PTHR24348:SF22">
    <property type="entry name" value="NON-SPECIFIC SERINE_THREONINE PROTEIN KINASE"/>
    <property type="match status" value="1"/>
</dbReference>
<dbReference type="InterPro" id="IPR000719">
    <property type="entry name" value="Prot_kinase_dom"/>
</dbReference>
<dbReference type="PANTHER" id="PTHR24348">
    <property type="entry name" value="SERINE/THREONINE-PROTEIN KINASE UNC-51-RELATED"/>
    <property type="match status" value="1"/>
</dbReference>
<comment type="caution">
    <text evidence="10">The sequence shown here is derived from an EMBL/GenBank/DDBJ whole genome shotgun (WGS) entry which is preliminary data.</text>
</comment>
<evidence type="ECO:0000256" key="7">
    <source>
        <dbReference type="PROSITE-ProRule" id="PRU10141"/>
    </source>
</evidence>
<evidence type="ECO:0000313" key="11">
    <source>
        <dbReference type="Proteomes" id="UP000740883"/>
    </source>
</evidence>
<dbReference type="GO" id="GO:0005524">
    <property type="term" value="F:ATP binding"/>
    <property type="evidence" value="ECO:0007669"/>
    <property type="project" value="UniProtKB-UniRule"/>
</dbReference>
<accession>A0A9P6GXT5</accession>
<dbReference type="SMART" id="SM00220">
    <property type="entry name" value="S_TKc"/>
    <property type="match status" value="1"/>
</dbReference>
<dbReference type="InterPro" id="IPR008271">
    <property type="entry name" value="Ser/Thr_kinase_AS"/>
</dbReference>
<dbReference type="GO" id="GO:0000045">
    <property type="term" value="P:autophagosome assembly"/>
    <property type="evidence" value="ECO:0007669"/>
    <property type="project" value="TreeGrafter"/>
</dbReference>
<dbReference type="GO" id="GO:0004674">
    <property type="term" value="F:protein serine/threonine kinase activity"/>
    <property type="evidence" value="ECO:0007669"/>
    <property type="project" value="UniProtKB-KW"/>
</dbReference>
<organism evidence="10 11">
    <name type="scientific">Nosema granulosis</name>
    <dbReference type="NCBI Taxonomy" id="83296"/>
    <lineage>
        <taxon>Eukaryota</taxon>
        <taxon>Fungi</taxon>
        <taxon>Fungi incertae sedis</taxon>
        <taxon>Microsporidia</taxon>
        <taxon>Nosematidae</taxon>
        <taxon>Nosema</taxon>
    </lineage>
</organism>
<evidence type="ECO:0000256" key="6">
    <source>
        <dbReference type="ARBA" id="ARBA00022840"/>
    </source>
</evidence>
<keyword evidence="6 7" id="KW-0067">ATP-binding</keyword>